<organism evidence="5 6">
    <name type="scientific">Paraprevotella xylaniphila YIT 11841</name>
    <dbReference type="NCBI Taxonomy" id="762982"/>
    <lineage>
        <taxon>Bacteria</taxon>
        <taxon>Pseudomonadati</taxon>
        <taxon>Bacteroidota</taxon>
        <taxon>Bacteroidia</taxon>
        <taxon>Bacteroidales</taxon>
        <taxon>Prevotellaceae</taxon>
        <taxon>Paraprevotella</taxon>
    </lineage>
</organism>
<dbReference type="GO" id="GO:0005975">
    <property type="term" value="P:carbohydrate metabolic process"/>
    <property type="evidence" value="ECO:0007669"/>
    <property type="project" value="InterPro"/>
</dbReference>
<evidence type="ECO:0000313" key="6">
    <source>
        <dbReference type="Proteomes" id="UP000005546"/>
    </source>
</evidence>
<dbReference type="InterPro" id="IPR026876">
    <property type="entry name" value="Fn3_assoc_repeat"/>
</dbReference>
<accession>F3QSC1</accession>
<feature type="signal peptide" evidence="4">
    <location>
        <begin position="1"/>
        <end position="26"/>
    </location>
</feature>
<dbReference type="RefSeq" id="WP_008625878.1">
    <property type="nucleotide sequence ID" value="NZ_GL883828.1"/>
</dbReference>
<dbReference type="Gene3D" id="2.60.40.10">
    <property type="entry name" value="Immunoglobulins"/>
    <property type="match status" value="1"/>
</dbReference>
<evidence type="ECO:0000256" key="3">
    <source>
        <dbReference type="ARBA" id="ARBA00023295"/>
    </source>
</evidence>
<dbReference type="PANTHER" id="PTHR22925">
    <property type="entry name" value="GLYCOSYL HYDROLASE 43 FAMILY MEMBER"/>
    <property type="match status" value="1"/>
</dbReference>
<dbReference type="OrthoDB" id="1090159at2"/>
<name>F3QSC1_9BACT</name>
<dbReference type="InterPro" id="IPR023296">
    <property type="entry name" value="Glyco_hydro_beta-prop_sf"/>
</dbReference>
<keyword evidence="2" id="KW-0378">Hydrolase</keyword>
<gene>
    <name evidence="5" type="ORF">HMPREF9442_01078</name>
</gene>
<dbReference type="EMBL" id="AFBR01000025">
    <property type="protein sequence ID" value="EGG55462.1"/>
    <property type="molecule type" value="Genomic_DNA"/>
</dbReference>
<reference evidence="5 6" key="1">
    <citation type="submission" date="2011-02" db="EMBL/GenBank/DDBJ databases">
        <authorList>
            <person name="Weinstock G."/>
            <person name="Sodergren E."/>
            <person name="Clifton S."/>
            <person name="Fulton L."/>
            <person name="Fulton B."/>
            <person name="Courtney L."/>
            <person name="Fronick C."/>
            <person name="Harrison M."/>
            <person name="Strong C."/>
            <person name="Farmer C."/>
            <person name="Delahaunty K."/>
            <person name="Markovic C."/>
            <person name="Hall O."/>
            <person name="Minx P."/>
            <person name="Tomlinson C."/>
            <person name="Mitreva M."/>
            <person name="Hou S."/>
            <person name="Chen J."/>
            <person name="Wollam A."/>
            <person name="Pepin K.H."/>
            <person name="Johnson M."/>
            <person name="Bhonagiri V."/>
            <person name="Zhang X."/>
            <person name="Suruliraj S."/>
            <person name="Warren W."/>
            <person name="Chinwalla A."/>
            <person name="Mardis E.R."/>
            <person name="Wilson R.K."/>
        </authorList>
    </citation>
    <scope>NUCLEOTIDE SEQUENCE [LARGE SCALE GENOMIC DNA]</scope>
    <source>
        <strain evidence="5 6">YIT 11841</strain>
    </source>
</reference>
<keyword evidence="6" id="KW-1185">Reference proteome</keyword>
<dbReference type="AlphaFoldDB" id="F3QSC1"/>
<dbReference type="STRING" id="762982.HMPREF9442_01078"/>
<comment type="caution">
    <text evidence="5">The sequence shown here is derived from an EMBL/GenBank/DDBJ whole genome shotgun (WGS) entry which is preliminary data.</text>
</comment>
<comment type="similarity">
    <text evidence="1">Belongs to the glycosyl hydrolase 43 family.</text>
</comment>
<dbReference type="Gene3D" id="2.60.120.260">
    <property type="entry name" value="Galactose-binding domain-like"/>
    <property type="match status" value="1"/>
</dbReference>
<sequence>MIQNKLRTKGYILGVFLLGNSLQGMASTGKTDGKHIVIGTVINRQPQLPTNIQIGTDKLAVKWEKTDASLFNTAFKQTEIKGEVNRKGTKDTVMAYVWTLPENLVYLIDAGRIAPQSSQIFEAAKALRGQALFNDKPDQKYTSATDLWGYVEREQHENQKVYVKAGNEADWASSYLSDGKDKDEGLTYKLTLQPGRYKVWVAHVPNVKLNFTSYLRVNQKIYDTKQVSTTIAEDWVHPPVWVTHELKLAQPATFTYESNKIGGKEWENGSISLIAVEQVSANVEPPFISPSGGDVWGSQTVELQHKDPSVEIYYTLDGSEPDKNSIKYSIPFTLNKTTRVNAIAYNTEGASKMTSADFAISTWAITATPFKLVGENEVKNVKINWMQRNDADVYKIYRNGTLIGETRGDTYDDYGLSLGENYTYHVEGYKEGRKIATSEPQSAMPFRPSQDCDVYDNRNGQYLKNRKGGIAGMKIGNLYFSYRLERKKKAVSGQEKDGWLLSESYSKTGKEGSWSTPREIAFYPGVNFEGIGFRYNEKTGKVVLSAHYEDQGGYTAAKIFLAQITPKGGIEVGTMERPLGYDSRDQALFIDDDGTGYLLSATNMNSDINIYKLDETWTRPVALVNTICKGQHRETPSIIKKDGEYYFFSSKASGWYPSQAMYASAEKLDGVWTSLREIGNNSTFGAQFNNIQRRGTNHETFGVWSYHWGAQYHHKDPDGNFPRISVAKFNKGYASMDYYRYIEFYDSYGIVPVQNGRNLTLNAPASTTTVGANPHTASCITDGADMNSSVYFQSSTYPYVLTIDMQKKAKISELNLSTKLVNGSETAYKYTIEGSVDGEHFQTLVDGTDNWQVGFQILPITDSSVYRYLRLTVLRIINVHNNNPAAWADGVYELTAFGTPVE</sequence>
<dbReference type="SUPFAM" id="SSF49785">
    <property type="entry name" value="Galactose-binding domain-like"/>
    <property type="match status" value="1"/>
</dbReference>
<evidence type="ECO:0000256" key="1">
    <source>
        <dbReference type="ARBA" id="ARBA00009865"/>
    </source>
</evidence>
<dbReference type="Gene3D" id="2.115.10.20">
    <property type="entry name" value="Glycosyl hydrolase domain, family 43"/>
    <property type="match status" value="1"/>
</dbReference>
<dbReference type="InterPro" id="IPR013783">
    <property type="entry name" value="Ig-like_fold"/>
</dbReference>
<dbReference type="InterPro" id="IPR006710">
    <property type="entry name" value="Glyco_hydro_43"/>
</dbReference>
<evidence type="ECO:0000256" key="2">
    <source>
        <dbReference type="ARBA" id="ARBA00022801"/>
    </source>
</evidence>
<dbReference type="eggNOG" id="COG3507">
    <property type="taxonomic scope" value="Bacteria"/>
</dbReference>
<feature type="chain" id="PRO_5003300834" evidence="4">
    <location>
        <begin position="27"/>
        <end position="902"/>
    </location>
</feature>
<keyword evidence="3" id="KW-0326">Glycosidase</keyword>
<evidence type="ECO:0000256" key="4">
    <source>
        <dbReference type="SAM" id="SignalP"/>
    </source>
</evidence>
<dbReference type="HOGENOM" id="CLU_321556_0_0_10"/>
<dbReference type="PANTHER" id="PTHR22925:SF3">
    <property type="entry name" value="GLYCOSYL HYDROLASE FAMILY PROTEIN 43"/>
    <property type="match status" value="1"/>
</dbReference>
<evidence type="ECO:0000313" key="5">
    <source>
        <dbReference type="EMBL" id="EGG55462.1"/>
    </source>
</evidence>
<protein>
    <submittedName>
        <fullName evidence="5">F5/8 type C domain protein</fullName>
    </submittedName>
</protein>
<proteinExistence type="inferred from homology"/>
<dbReference type="GO" id="GO:0004553">
    <property type="term" value="F:hydrolase activity, hydrolyzing O-glycosyl compounds"/>
    <property type="evidence" value="ECO:0007669"/>
    <property type="project" value="InterPro"/>
</dbReference>
<dbReference type="SUPFAM" id="SSF75005">
    <property type="entry name" value="Arabinanase/levansucrase/invertase"/>
    <property type="match status" value="1"/>
</dbReference>
<dbReference type="InterPro" id="IPR008979">
    <property type="entry name" value="Galactose-bd-like_sf"/>
</dbReference>
<keyword evidence="4" id="KW-0732">Signal</keyword>
<dbReference type="Pfam" id="PF13287">
    <property type="entry name" value="Fn3_assoc"/>
    <property type="match status" value="1"/>
</dbReference>
<dbReference type="Proteomes" id="UP000005546">
    <property type="component" value="Unassembled WGS sequence"/>
</dbReference>
<dbReference type="Pfam" id="PF04616">
    <property type="entry name" value="Glyco_hydro_43"/>
    <property type="match status" value="1"/>
</dbReference>